<dbReference type="AlphaFoldDB" id="A0A162IMU8"/>
<sequence>MPPPPSLAPTAAQQEAALQHQKLLESLDLTRQPRPFRNPHWKPNSRRNKNLKQILSEGKGNRKDSAAVRARKAQLQAQQQAQLQAQLARLQEASGDSTPTPQQQVTYMNIESAPSLRAMGHKSYCDITGLPARYTDPKTRLRYHDKEIFAVVRSLPQASADAYLEARRAGVVLK</sequence>
<evidence type="ECO:0000256" key="3">
    <source>
        <dbReference type="ARBA" id="ARBA00023163"/>
    </source>
</evidence>
<comment type="subcellular location">
    <subcellularLocation>
        <location evidence="1">Nucleus</location>
    </subcellularLocation>
</comment>
<dbReference type="Pfam" id="PF08265">
    <property type="entry name" value="YL1_C"/>
    <property type="match status" value="1"/>
</dbReference>
<keyword evidence="3" id="KW-0804">Transcription</keyword>
<dbReference type="EMBL" id="AZGZ01000003">
    <property type="protein sequence ID" value="KZZ96322.1"/>
    <property type="molecule type" value="Genomic_DNA"/>
</dbReference>
<dbReference type="InterPro" id="IPR013272">
    <property type="entry name" value="Vps72/YL1_C"/>
</dbReference>
<protein>
    <submittedName>
        <fullName evidence="7">YL1 nuclear</fullName>
    </submittedName>
</protein>
<evidence type="ECO:0000259" key="6">
    <source>
        <dbReference type="SMART" id="SM00993"/>
    </source>
</evidence>
<keyword evidence="8" id="KW-1185">Reference proteome</keyword>
<keyword evidence="2" id="KW-0805">Transcription regulation</keyword>
<feature type="compositionally biased region" description="Basic residues" evidence="5">
    <location>
        <begin position="37"/>
        <end position="50"/>
    </location>
</feature>
<comment type="caution">
    <text evidence="7">The sequence shown here is derived from an EMBL/GenBank/DDBJ whole genome shotgun (WGS) entry which is preliminary data.</text>
</comment>
<evidence type="ECO:0000313" key="7">
    <source>
        <dbReference type="EMBL" id="KZZ96322.1"/>
    </source>
</evidence>
<gene>
    <name evidence="7" type="ORF">AAP_01095</name>
</gene>
<reference evidence="7 8" key="1">
    <citation type="journal article" date="2016" name="Genome Biol. Evol.">
        <title>Divergent and convergent evolution of fungal pathogenicity.</title>
        <authorList>
            <person name="Shang Y."/>
            <person name="Xiao G."/>
            <person name="Zheng P."/>
            <person name="Cen K."/>
            <person name="Zhan S."/>
            <person name="Wang C."/>
        </authorList>
    </citation>
    <scope>NUCLEOTIDE SEQUENCE [LARGE SCALE GENOMIC DNA]</scope>
    <source>
        <strain evidence="7 8">ARSEF 7405</strain>
    </source>
</reference>
<dbReference type="PANTHER" id="PTHR31200">
    <property type="entry name" value="INO80 COMPLEX SUBUNIT C"/>
    <property type="match status" value="1"/>
</dbReference>
<name>A0A162IMU8_9EURO</name>
<dbReference type="PANTHER" id="PTHR31200:SF1">
    <property type="entry name" value="INO80 COMPLEX SUBUNIT C"/>
    <property type="match status" value="1"/>
</dbReference>
<evidence type="ECO:0000256" key="1">
    <source>
        <dbReference type="ARBA" id="ARBA00004123"/>
    </source>
</evidence>
<dbReference type="VEuPathDB" id="FungiDB:AAP_01095"/>
<proteinExistence type="predicted"/>
<evidence type="ECO:0000256" key="2">
    <source>
        <dbReference type="ARBA" id="ARBA00023015"/>
    </source>
</evidence>
<dbReference type="GO" id="GO:0034080">
    <property type="term" value="P:CENP-A containing chromatin assembly"/>
    <property type="evidence" value="ECO:0007669"/>
    <property type="project" value="EnsemblFungi"/>
</dbReference>
<evidence type="ECO:0000256" key="5">
    <source>
        <dbReference type="SAM" id="MobiDB-lite"/>
    </source>
</evidence>
<dbReference type="InterPro" id="IPR029525">
    <property type="entry name" value="INO80C/Ies6"/>
</dbReference>
<evidence type="ECO:0000256" key="4">
    <source>
        <dbReference type="ARBA" id="ARBA00023242"/>
    </source>
</evidence>
<dbReference type="SMART" id="SM00993">
    <property type="entry name" value="YL1_C"/>
    <property type="match status" value="1"/>
</dbReference>
<dbReference type="OrthoDB" id="49520at2759"/>
<dbReference type="GO" id="GO:0031011">
    <property type="term" value="C:Ino80 complex"/>
    <property type="evidence" value="ECO:0007669"/>
    <property type="project" value="EnsemblFungi"/>
</dbReference>
<feature type="region of interest" description="Disordered" evidence="5">
    <location>
        <begin position="26"/>
        <end position="50"/>
    </location>
</feature>
<dbReference type="Proteomes" id="UP000242877">
    <property type="component" value="Unassembled WGS sequence"/>
</dbReference>
<dbReference type="GO" id="GO:0006338">
    <property type="term" value="P:chromatin remodeling"/>
    <property type="evidence" value="ECO:0007669"/>
    <property type="project" value="InterPro"/>
</dbReference>
<evidence type="ECO:0000313" key="8">
    <source>
        <dbReference type="Proteomes" id="UP000242877"/>
    </source>
</evidence>
<keyword evidence="4" id="KW-0539">Nucleus</keyword>
<accession>A0A162IMU8</accession>
<organism evidence="7 8">
    <name type="scientific">Ascosphaera apis ARSEF 7405</name>
    <dbReference type="NCBI Taxonomy" id="392613"/>
    <lineage>
        <taxon>Eukaryota</taxon>
        <taxon>Fungi</taxon>
        <taxon>Dikarya</taxon>
        <taxon>Ascomycota</taxon>
        <taxon>Pezizomycotina</taxon>
        <taxon>Eurotiomycetes</taxon>
        <taxon>Eurotiomycetidae</taxon>
        <taxon>Onygenales</taxon>
        <taxon>Ascosphaeraceae</taxon>
        <taxon>Ascosphaera</taxon>
    </lineage>
</organism>
<feature type="domain" description="Vps72/YL1 C-terminal" evidence="6">
    <location>
        <begin position="123"/>
        <end position="152"/>
    </location>
</feature>